<dbReference type="Proteomes" id="UP000504608">
    <property type="component" value="Unplaced"/>
</dbReference>
<dbReference type="PANTHER" id="PTHR34660">
    <property type="entry name" value="MYB-LIKE PROTEIN X"/>
    <property type="match status" value="1"/>
</dbReference>
<feature type="compositionally biased region" description="Basic and acidic residues" evidence="1">
    <location>
        <begin position="178"/>
        <end position="187"/>
    </location>
</feature>
<evidence type="ECO:0000313" key="3">
    <source>
        <dbReference type="RefSeq" id="XP_022997629.1"/>
    </source>
</evidence>
<keyword evidence="2" id="KW-1185">Reference proteome</keyword>
<feature type="compositionally biased region" description="Basic and acidic residues" evidence="1">
    <location>
        <begin position="134"/>
        <end position="145"/>
    </location>
</feature>
<dbReference type="GeneID" id="111492505"/>
<accession>A0A6J1KC15</accession>
<feature type="compositionally biased region" description="Basic residues" evidence="1">
    <location>
        <begin position="43"/>
        <end position="60"/>
    </location>
</feature>
<dbReference type="PANTHER" id="PTHR34660:SF7">
    <property type="entry name" value="DNA LIGASE-LIKE PROTEIN"/>
    <property type="match status" value="1"/>
</dbReference>
<gene>
    <name evidence="3" type="primary">LOC111492505</name>
</gene>
<dbReference type="RefSeq" id="XP_022997629.1">
    <property type="nucleotide sequence ID" value="XM_023141861.1"/>
</dbReference>
<dbReference type="OrthoDB" id="778084at2759"/>
<proteinExistence type="predicted"/>
<feature type="compositionally biased region" description="Basic and acidic residues" evidence="1">
    <location>
        <begin position="30"/>
        <end position="42"/>
    </location>
</feature>
<feature type="compositionally biased region" description="Polar residues" evidence="1">
    <location>
        <begin position="188"/>
        <end position="203"/>
    </location>
</feature>
<feature type="compositionally biased region" description="Polar residues" evidence="1">
    <location>
        <begin position="156"/>
        <end position="166"/>
    </location>
</feature>
<feature type="compositionally biased region" description="Basic and acidic residues" evidence="1">
    <location>
        <begin position="216"/>
        <end position="241"/>
    </location>
</feature>
<sequence>MSRCFPYPPPGYVRKVARTEAALIESIKLQSERRQHKTDSKKEKSKHKKEKSKDRKHKSNERKESKEKSSRSRDLNDQKHKVCVKEAKDRLEGTKVEAEQLEKSGLTEEHGQPVWPHSPGYLSDGTQINHKRKRDDSLQPDEGCKPGKVIRIKLASSLSQQENSSAGCELTCSVSGRDISRDQKSDENSSVVRRSTCFANSETARAVKDCTSSKPKIKDPPPHAVKDRTSSKPKIKDPSPHAVKEISSLGNVMSLPRTRSPVESAYEALFEKWVPPPLQLEQQMDDEEWLFPTEKQDGRSTKTNEAFSSIPSCRNSSLWPRGQYLAVADVYSLPYTIPY</sequence>
<feature type="compositionally biased region" description="Basic and acidic residues" evidence="1">
    <location>
        <begin position="61"/>
        <end position="111"/>
    </location>
</feature>
<evidence type="ECO:0000256" key="1">
    <source>
        <dbReference type="SAM" id="MobiDB-lite"/>
    </source>
</evidence>
<name>A0A6J1KC15_CUCMA</name>
<dbReference type="KEGG" id="cmax:111492505"/>
<protein>
    <submittedName>
        <fullName evidence="3">Uncharacterized protein LOC111492505 isoform X1</fullName>
    </submittedName>
</protein>
<feature type="region of interest" description="Disordered" evidence="1">
    <location>
        <begin position="27"/>
        <end position="241"/>
    </location>
</feature>
<evidence type="ECO:0000313" key="2">
    <source>
        <dbReference type="Proteomes" id="UP000504608"/>
    </source>
</evidence>
<reference evidence="3" key="1">
    <citation type="submission" date="2025-08" db="UniProtKB">
        <authorList>
            <consortium name="RefSeq"/>
        </authorList>
    </citation>
    <scope>IDENTIFICATION</scope>
    <source>
        <tissue evidence="3">Young leaves</tissue>
    </source>
</reference>
<dbReference type="AlphaFoldDB" id="A0A6J1KC15"/>
<organism evidence="2 3">
    <name type="scientific">Cucurbita maxima</name>
    <name type="common">Pumpkin</name>
    <name type="synonym">Winter squash</name>
    <dbReference type="NCBI Taxonomy" id="3661"/>
    <lineage>
        <taxon>Eukaryota</taxon>
        <taxon>Viridiplantae</taxon>
        <taxon>Streptophyta</taxon>
        <taxon>Embryophyta</taxon>
        <taxon>Tracheophyta</taxon>
        <taxon>Spermatophyta</taxon>
        <taxon>Magnoliopsida</taxon>
        <taxon>eudicotyledons</taxon>
        <taxon>Gunneridae</taxon>
        <taxon>Pentapetalae</taxon>
        <taxon>rosids</taxon>
        <taxon>fabids</taxon>
        <taxon>Cucurbitales</taxon>
        <taxon>Cucurbitaceae</taxon>
        <taxon>Cucurbiteae</taxon>
        <taxon>Cucurbita</taxon>
    </lineage>
</organism>